<dbReference type="OrthoDB" id="339377at2"/>
<evidence type="ECO:0000313" key="1">
    <source>
        <dbReference type="EMBL" id="TGK91710.1"/>
    </source>
</evidence>
<dbReference type="AlphaFoldDB" id="A0A2M9Y0V5"/>
<proteinExistence type="predicted"/>
<sequence length="505" mass="56754">MNLNKLFTLGVTLSLILVSILNCSKDSEILATFDGGTVTRREMNFVIEASKRGNTEPQPISADIQAKILESIALEKILLKDAISSKKVAEADVQKIESLVNQFLKLNVYMREYVKNGLKNKPLEFVNLQLALVRGEDEATNLKKAEELVNKLNSLSDKEIAEEIAKVTEDITRKPIAGKLEPFCTNCAETPLEDILTEVKKAKKGTFISYAKAGEGRIAYVVRSTGTEKVHPERLKKYFTSIFDDFKKEAIKYGETHDDADTKASVAYFTEGESADKASQFASHTMKEYEQGLYQKELKRITEESGITVANLPRFTGPTDIDPKIFTPDYALYSTRDGKSYTWKDLTADFEAIPNILKQEYKDEKSKTWDMINLFQSTILQGKIAETSDEVQDVGSEIGYLMQMDKMKVSLALKSLQDEIKAIPVTVTEAQMRDAYEAGKLYAYADPDPKNPQNRIPKPYGAVRERIKSEMEGSQRNSFIEQKVSGLKTTYNLVIAADRLKEVTL</sequence>
<dbReference type="Proteomes" id="UP000297891">
    <property type="component" value="Unassembled WGS sequence"/>
</dbReference>
<accession>A0A2M9Y0V5</accession>
<dbReference type="NCBIfam" id="NF047592">
    <property type="entry name" value="LA_1883_fam"/>
    <property type="match status" value="1"/>
</dbReference>
<dbReference type="EMBL" id="RQFP01000014">
    <property type="protein sequence ID" value="TGK91710.1"/>
    <property type="molecule type" value="Genomic_DNA"/>
</dbReference>
<reference evidence="1" key="1">
    <citation type="journal article" date="2019" name="PLoS Negl. Trop. Dis.">
        <title>Revisiting the worldwide diversity of Leptospira species in the environment.</title>
        <authorList>
            <person name="Vincent A.T."/>
            <person name="Schiettekatte O."/>
            <person name="Bourhy P."/>
            <person name="Veyrier F.J."/>
            <person name="Picardeau M."/>
        </authorList>
    </citation>
    <scope>NUCLEOTIDE SEQUENCE [LARGE SCALE GENOMIC DNA]</scope>
    <source>
        <strain evidence="1">201800277</strain>
    </source>
</reference>
<evidence type="ECO:0000313" key="2">
    <source>
        <dbReference type="Proteomes" id="UP000297891"/>
    </source>
</evidence>
<dbReference type="InterPro" id="IPR058182">
    <property type="entry name" value="LA_1883-like"/>
</dbReference>
<organism evidence="1 2">
    <name type="scientific">Leptospira brenneri</name>
    <dbReference type="NCBI Taxonomy" id="2023182"/>
    <lineage>
        <taxon>Bacteria</taxon>
        <taxon>Pseudomonadati</taxon>
        <taxon>Spirochaetota</taxon>
        <taxon>Spirochaetia</taxon>
        <taxon>Leptospirales</taxon>
        <taxon>Leptospiraceae</taxon>
        <taxon>Leptospira</taxon>
    </lineage>
</organism>
<gene>
    <name evidence="1" type="ORF">EHQ30_16065</name>
</gene>
<protein>
    <submittedName>
        <fullName evidence="1">Uncharacterized protein</fullName>
    </submittedName>
</protein>
<name>A0A2M9Y0V5_9LEPT</name>
<dbReference type="RefSeq" id="WP_100790557.1">
    <property type="nucleotide sequence ID" value="NZ_NPDQ01000004.1"/>
</dbReference>
<comment type="caution">
    <text evidence="1">The sequence shown here is derived from an EMBL/GenBank/DDBJ whole genome shotgun (WGS) entry which is preliminary data.</text>
</comment>
<keyword evidence="2" id="KW-1185">Reference proteome</keyword>